<evidence type="ECO:0000256" key="2">
    <source>
        <dbReference type="ARBA" id="ARBA00023002"/>
    </source>
</evidence>
<dbReference type="PRINTS" id="PR00081">
    <property type="entry name" value="GDHRDH"/>
</dbReference>
<dbReference type="InterPro" id="IPR020904">
    <property type="entry name" value="Sc_DH/Rdtase_CS"/>
</dbReference>
<accession>A0ABT4MC20</accession>
<dbReference type="PANTHER" id="PTHR42760:SF133">
    <property type="entry name" value="3-OXOACYL-[ACYL-CARRIER-PROTEIN] REDUCTASE"/>
    <property type="match status" value="1"/>
</dbReference>
<dbReference type="RefSeq" id="WP_269603165.1">
    <property type="nucleotide sequence ID" value="NZ_JAPWIJ010000003.1"/>
</dbReference>
<dbReference type="Pfam" id="PF13561">
    <property type="entry name" value="adh_short_C2"/>
    <property type="match status" value="1"/>
</dbReference>
<gene>
    <name evidence="3" type="ORF">O4220_08300</name>
</gene>
<keyword evidence="4" id="KW-1185">Reference proteome</keyword>
<organism evidence="3 4">
    <name type="scientific">Rhodococcus ruber</name>
    <dbReference type="NCBI Taxonomy" id="1830"/>
    <lineage>
        <taxon>Bacteria</taxon>
        <taxon>Bacillati</taxon>
        <taxon>Actinomycetota</taxon>
        <taxon>Actinomycetes</taxon>
        <taxon>Mycobacteriales</taxon>
        <taxon>Nocardiaceae</taxon>
        <taxon>Rhodococcus</taxon>
    </lineage>
</organism>
<evidence type="ECO:0000313" key="3">
    <source>
        <dbReference type="EMBL" id="MCZ4518517.1"/>
    </source>
</evidence>
<comment type="caution">
    <text evidence="3">The sequence shown here is derived from an EMBL/GenBank/DDBJ whole genome shotgun (WGS) entry which is preliminary data.</text>
</comment>
<sequence>MRNSDVPARGRTVLVTGVGRRQGIGFAVTRRLLQDETTRVFAHSCDGYDVTEPWGVGTPGAKQVLAELSTATDRLGHLDVDFVDPTAPATLFDAAESTFGSVDSLVVNHARSQLGDLATMTAESLDLTWAVNARASLLLVQEFARRYVDHPDGGRVVLFTSGQGQGPMPTEIPYAVSKGAIASITPTLADAVIERGITVNTINPGPTDTGWAGADLNEFVERHMPRGRWNSPEEAAAVVAMLLSPDSGSITGQVIGAEGGFRRFTP</sequence>
<dbReference type="PANTHER" id="PTHR42760">
    <property type="entry name" value="SHORT-CHAIN DEHYDROGENASES/REDUCTASES FAMILY MEMBER"/>
    <property type="match status" value="1"/>
</dbReference>
<evidence type="ECO:0000313" key="4">
    <source>
        <dbReference type="Proteomes" id="UP001081071"/>
    </source>
</evidence>
<evidence type="ECO:0000256" key="1">
    <source>
        <dbReference type="ARBA" id="ARBA00006484"/>
    </source>
</evidence>
<dbReference type="PROSITE" id="PS00061">
    <property type="entry name" value="ADH_SHORT"/>
    <property type="match status" value="1"/>
</dbReference>
<reference evidence="3" key="1">
    <citation type="submission" date="2022-12" db="EMBL/GenBank/DDBJ databases">
        <authorList>
            <person name="Krivoruchko A.V."/>
            <person name="Elkin A."/>
        </authorList>
    </citation>
    <scope>NUCLEOTIDE SEQUENCE</scope>
    <source>
        <strain evidence="3">IEGM 1391</strain>
    </source>
</reference>
<dbReference type="Proteomes" id="UP001081071">
    <property type="component" value="Unassembled WGS sequence"/>
</dbReference>
<comment type="similarity">
    <text evidence="1">Belongs to the short-chain dehydrogenases/reductases (SDR) family.</text>
</comment>
<dbReference type="EMBL" id="JAPWIJ010000003">
    <property type="protein sequence ID" value="MCZ4518517.1"/>
    <property type="molecule type" value="Genomic_DNA"/>
</dbReference>
<protein>
    <submittedName>
        <fullName evidence="3">SDR family oxidoreductase</fullName>
    </submittedName>
</protein>
<proteinExistence type="inferred from homology"/>
<keyword evidence="2" id="KW-0560">Oxidoreductase</keyword>
<dbReference type="InterPro" id="IPR036291">
    <property type="entry name" value="NAD(P)-bd_dom_sf"/>
</dbReference>
<dbReference type="Gene3D" id="3.40.50.720">
    <property type="entry name" value="NAD(P)-binding Rossmann-like Domain"/>
    <property type="match status" value="1"/>
</dbReference>
<dbReference type="InterPro" id="IPR002347">
    <property type="entry name" value="SDR_fam"/>
</dbReference>
<dbReference type="NCBIfam" id="NF009389">
    <property type="entry name" value="PRK12748.1"/>
    <property type="match status" value="1"/>
</dbReference>
<name>A0ABT4MC20_9NOCA</name>
<dbReference type="CDD" id="cd05233">
    <property type="entry name" value="SDR_c"/>
    <property type="match status" value="1"/>
</dbReference>
<dbReference type="SUPFAM" id="SSF51735">
    <property type="entry name" value="NAD(P)-binding Rossmann-fold domains"/>
    <property type="match status" value="1"/>
</dbReference>